<evidence type="ECO:0000313" key="7">
    <source>
        <dbReference type="EMBL" id="RWR77903.1"/>
    </source>
</evidence>
<dbReference type="PANTHER" id="PTHR13028:SF0">
    <property type="entry name" value="RRNA-PROCESSING PROTEIN EBP2-RELATED"/>
    <property type="match status" value="1"/>
</dbReference>
<evidence type="ECO:0000256" key="4">
    <source>
        <dbReference type="ARBA" id="ARBA00023054"/>
    </source>
</evidence>
<dbReference type="PANTHER" id="PTHR13028">
    <property type="entry name" value="RRNA PROCESSING PROTEIN EBNA1-BINDING PROTEIN-RELATED"/>
    <property type="match status" value="1"/>
</dbReference>
<dbReference type="InterPro" id="IPR008610">
    <property type="entry name" value="Ebp2"/>
</dbReference>
<organism evidence="7 8">
    <name type="scientific">Cinnamomum micranthum f. kanehirae</name>
    <dbReference type="NCBI Taxonomy" id="337451"/>
    <lineage>
        <taxon>Eukaryota</taxon>
        <taxon>Viridiplantae</taxon>
        <taxon>Streptophyta</taxon>
        <taxon>Embryophyta</taxon>
        <taxon>Tracheophyta</taxon>
        <taxon>Spermatophyta</taxon>
        <taxon>Magnoliopsida</taxon>
        <taxon>Magnoliidae</taxon>
        <taxon>Laurales</taxon>
        <taxon>Lauraceae</taxon>
        <taxon>Cinnamomum</taxon>
    </lineage>
</organism>
<comment type="caution">
    <text evidence="7">The sequence shown here is derived from an EMBL/GenBank/DDBJ whole genome shotgun (WGS) entry which is preliminary data.</text>
</comment>
<evidence type="ECO:0000256" key="2">
    <source>
        <dbReference type="ARBA" id="ARBA00007336"/>
    </source>
</evidence>
<evidence type="ECO:0000256" key="1">
    <source>
        <dbReference type="ARBA" id="ARBA00004604"/>
    </source>
</evidence>
<evidence type="ECO:0000313" key="8">
    <source>
        <dbReference type="Proteomes" id="UP000283530"/>
    </source>
</evidence>
<dbReference type="GO" id="GO:0042273">
    <property type="term" value="P:ribosomal large subunit biogenesis"/>
    <property type="evidence" value="ECO:0007669"/>
    <property type="project" value="TreeGrafter"/>
</dbReference>
<keyword evidence="3" id="KW-0690">Ribosome biogenesis</keyword>
<evidence type="ECO:0000256" key="5">
    <source>
        <dbReference type="ARBA" id="ARBA00023242"/>
    </source>
</evidence>
<reference evidence="7 8" key="1">
    <citation type="journal article" date="2019" name="Nat. Plants">
        <title>Stout camphor tree genome fills gaps in understanding of flowering plant genome evolution.</title>
        <authorList>
            <person name="Chaw S.M."/>
            <person name="Liu Y.C."/>
            <person name="Wu Y.W."/>
            <person name="Wang H.Y."/>
            <person name="Lin C.I."/>
            <person name="Wu C.S."/>
            <person name="Ke H.M."/>
            <person name="Chang L.Y."/>
            <person name="Hsu C.Y."/>
            <person name="Yang H.T."/>
            <person name="Sudianto E."/>
            <person name="Hsu M.H."/>
            <person name="Wu K.P."/>
            <person name="Wang L.N."/>
            <person name="Leebens-Mack J.H."/>
            <person name="Tsai I.J."/>
        </authorList>
    </citation>
    <scope>NUCLEOTIDE SEQUENCE [LARGE SCALE GENOMIC DNA]</scope>
    <source>
        <strain evidence="8">cv. Chaw 1501</strain>
        <tissue evidence="7">Young leaves</tissue>
    </source>
</reference>
<dbReference type="GO" id="GO:0030687">
    <property type="term" value="C:preribosome, large subunit precursor"/>
    <property type="evidence" value="ECO:0007669"/>
    <property type="project" value="TreeGrafter"/>
</dbReference>
<feature type="compositionally biased region" description="Basic and acidic residues" evidence="6">
    <location>
        <begin position="57"/>
        <end position="73"/>
    </location>
</feature>
<feature type="region of interest" description="Disordered" evidence="6">
    <location>
        <begin position="42"/>
        <end position="94"/>
    </location>
</feature>
<keyword evidence="5" id="KW-0539">Nucleus</keyword>
<feature type="compositionally biased region" description="Basic and acidic residues" evidence="6">
    <location>
        <begin position="42"/>
        <end position="51"/>
    </location>
</feature>
<proteinExistence type="inferred from homology"/>
<dbReference type="AlphaFoldDB" id="A0A3S3MDP4"/>
<dbReference type="GO" id="GO:0005730">
    <property type="term" value="C:nucleolus"/>
    <property type="evidence" value="ECO:0007669"/>
    <property type="project" value="UniProtKB-SubCell"/>
</dbReference>
<dbReference type="Proteomes" id="UP000283530">
    <property type="component" value="Unassembled WGS sequence"/>
</dbReference>
<sequence>MGLPFLWPPDYHAEIFTDAHMEKLSRLLEKKKWIEEAEERRKAREAKRNAKEVQAQKLKERASSKKQEMESVKKLRKQRQQSGFADGGKGIEKMGLDFEDGKRFRALRRGLVWPRRRHGERV</sequence>
<name>A0A3S3MDP4_9MAGN</name>
<dbReference type="STRING" id="337451.A0A3S3MDP4"/>
<dbReference type="Pfam" id="PF05890">
    <property type="entry name" value="Ebp2"/>
    <property type="match status" value="1"/>
</dbReference>
<accession>A0A3S3MDP4</accession>
<evidence type="ECO:0000256" key="3">
    <source>
        <dbReference type="ARBA" id="ARBA00022517"/>
    </source>
</evidence>
<dbReference type="OrthoDB" id="443772at2759"/>
<comment type="similarity">
    <text evidence="2">Belongs to the EBP2 family.</text>
</comment>
<dbReference type="EMBL" id="QPKB01000002">
    <property type="protein sequence ID" value="RWR77903.1"/>
    <property type="molecule type" value="Genomic_DNA"/>
</dbReference>
<keyword evidence="8" id="KW-1185">Reference proteome</keyword>
<keyword evidence="4" id="KW-0175">Coiled coil</keyword>
<comment type="subcellular location">
    <subcellularLocation>
        <location evidence="1">Nucleus</location>
        <location evidence="1">Nucleolus</location>
    </subcellularLocation>
</comment>
<protein>
    <submittedName>
        <fullName evidence="7">Putative rRNA-processing protein EBP2</fullName>
    </submittedName>
</protein>
<gene>
    <name evidence="7" type="ORF">CKAN_00640700</name>
</gene>
<evidence type="ECO:0000256" key="6">
    <source>
        <dbReference type="SAM" id="MobiDB-lite"/>
    </source>
</evidence>
<dbReference type="GO" id="GO:0006364">
    <property type="term" value="P:rRNA processing"/>
    <property type="evidence" value="ECO:0007669"/>
    <property type="project" value="TreeGrafter"/>
</dbReference>
<dbReference type="GO" id="GO:0034399">
    <property type="term" value="C:nuclear periphery"/>
    <property type="evidence" value="ECO:0007669"/>
    <property type="project" value="TreeGrafter"/>
</dbReference>